<evidence type="ECO:0000256" key="2">
    <source>
        <dbReference type="ARBA" id="ARBA00022490"/>
    </source>
</evidence>
<dbReference type="Pfam" id="PF06470">
    <property type="entry name" value="SMC_hinge"/>
    <property type="match status" value="1"/>
</dbReference>
<evidence type="ECO:0000313" key="11">
    <source>
        <dbReference type="EMBL" id="OZG56192.1"/>
    </source>
</evidence>
<dbReference type="GO" id="GO:0016887">
    <property type="term" value="F:ATP hydrolysis activity"/>
    <property type="evidence" value="ECO:0007669"/>
    <property type="project" value="InterPro"/>
</dbReference>
<dbReference type="HAMAP" id="MF_01894">
    <property type="entry name" value="Smc_prok"/>
    <property type="match status" value="1"/>
</dbReference>
<keyword evidence="4 7" id="KW-0067">ATP-binding</keyword>
<dbReference type="FunFam" id="3.40.50.300:FF:000984">
    <property type="entry name" value="Chromosome partition protein Smc"/>
    <property type="match status" value="1"/>
</dbReference>
<feature type="compositionally biased region" description="Basic and acidic residues" evidence="8">
    <location>
        <begin position="691"/>
        <end position="706"/>
    </location>
</feature>
<gene>
    <name evidence="7" type="primary">smc</name>
    <name evidence="11" type="ORF">AEAE_0680</name>
</gene>
<keyword evidence="2 7" id="KW-0963">Cytoplasm</keyword>
<dbReference type="InterPro" id="IPR024704">
    <property type="entry name" value="SMC"/>
</dbReference>
<comment type="domain">
    <text evidence="7">Contains large globular domains required for ATP hydrolysis at each terminus and a third globular domain forming a flexible hinge near the middle of the molecule. These domains are separated by coiled-coil structures.</text>
</comment>
<proteinExistence type="inferred from homology"/>
<dbReference type="GO" id="GO:0030261">
    <property type="term" value="P:chromosome condensation"/>
    <property type="evidence" value="ECO:0007669"/>
    <property type="project" value="InterPro"/>
</dbReference>
<feature type="binding site" evidence="7">
    <location>
        <begin position="32"/>
        <end position="39"/>
    </location>
    <ligand>
        <name>ATP</name>
        <dbReference type="ChEBI" id="CHEBI:30616"/>
    </ligand>
</feature>
<dbReference type="GO" id="GO:0005524">
    <property type="term" value="F:ATP binding"/>
    <property type="evidence" value="ECO:0007669"/>
    <property type="project" value="UniProtKB-UniRule"/>
</dbReference>
<reference evidence="11 12" key="1">
    <citation type="journal article" date="2017" name="BMC Genomics">
        <title>Comparative genomic and phylogenomic analyses of the Bifidobacteriaceae family.</title>
        <authorList>
            <person name="Lugli G.A."/>
            <person name="Milani C."/>
            <person name="Turroni F."/>
            <person name="Duranti S."/>
            <person name="Mancabelli L."/>
            <person name="Mangifesta M."/>
            <person name="Ferrario C."/>
            <person name="Modesto M."/>
            <person name="Mattarelli P."/>
            <person name="Jiri K."/>
            <person name="van Sinderen D."/>
            <person name="Ventura M."/>
        </authorList>
    </citation>
    <scope>NUCLEOTIDE SEQUENCE [LARGE SCALE GENOMIC DNA]</scope>
    <source>
        <strain evidence="11 12">LMG 21773</strain>
    </source>
</reference>
<comment type="subcellular location">
    <subcellularLocation>
        <location evidence="1 7">Cytoplasm</location>
    </subcellularLocation>
</comment>
<dbReference type="OrthoDB" id="9808768at2"/>
<dbReference type="NCBIfam" id="TIGR02168">
    <property type="entry name" value="SMC_prok_B"/>
    <property type="match status" value="1"/>
</dbReference>
<evidence type="ECO:0000313" key="12">
    <source>
        <dbReference type="Proteomes" id="UP000228976"/>
    </source>
</evidence>
<dbReference type="InterPro" id="IPR003395">
    <property type="entry name" value="RecF/RecN/SMC_N"/>
</dbReference>
<evidence type="ECO:0000256" key="4">
    <source>
        <dbReference type="ARBA" id="ARBA00022840"/>
    </source>
</evidence>
<comment type="caution">
    <text evidence="11">The sequence shown here is derived from an EMBL/GenBank/DDBJ whole genome shotgun (WGS) entry which is preliminary data.</text>
</comment>
<dbReference type="Pfam" id="PF02463">
    <property type="entry name" value="SMC_N"/>
    <property type="match status" value="1"/>
</dbReference>
<dbReference type="AlphaFoldDB" id="A0A261FAN3"/>
<evidence type="ECO:0000256" key="3">
    <source>
        <dbReference type="ARBA" id="ARBA00022741"/>
    </source>
</evidence>
<feature type="domain" description="SMC hinge" evidence="10">
    <location>
        <begin position="512"/>
        <end position="640"/>
    </location>
</feature>
<dbReference type="PANTHER" id="PTHR43977">
    <property type="entry name" value="STRUCTURAL MAINTENANCE OF CHROMOSOMES PROTEIN 3"/>
    <property type="match status" value="1"/>
</dbReference>
<comment type="function">
    <text evidence="7">Required for chromosome condensation and partitioning.</text>
</comment>
<feature type="coiled-coil region" evidence="7">
    <location>
        <begin position="345"/>
        <end position="479"/>
    </location>
</feature>
<feature type="coiled-coil region" evidence="7">
    <location>
        <begin position="174"/>
        <end position="201"/>
    </location>
</feature>
<comment type="subunit">
    <text evidence="7">Homodimer.</text>
</comment>
<protein>
    <recommendedName>
        <fullName evidence="7">Chromosome partition protein Smc</fullName>
    </recommendedName>
</protein>
<keyword evidence="5 7" id="KW-0175">Coiled coil</keyword>
<evidence type="ECO:0000256" key="8">
    <source>
        <dbReference type="SAM" id="MobiDB-lite"/>
    </source>
</evidence>
<evidence type="ECO:0000259" key="10">
    <source>
        <dbReference type="Pfam" id="PF06470"/>
    </source>
</evidence>
<dbReference type="InterPro" id="IPR027417">
    <property type="entry name" value="P-loop_NTPase"/>
</dbReference>
<dbReference type="GO" id="GO:0005737">
    <property type="term" value="C:cytoplasm"/>
    <property type="evidence" value="ECO:0007669"/>
    <property type="project" value="UniProtKB-SubCell"/>
</dbReference>
<dbReference type="InterPro" id="IPR010935">
    <property type="entry name" value="SMC_hinge"/>
</dbReference>
<evidence type="ECO:0000256" key="5">
    <source>
        <dbReference type="ARBA" id="ARBA00023054"/>
    </source>
</evidence>
<dbReference type="GO" id="GO:0003677">
    <property type="term" value="F:DNA binding"/>
    <property type="evidence" value="ECO:0007669"/>
    <property type="project" value="UniProtKB-UniRule"/>
</dbReference>
<dbReference type="Gene3D" id="3.40.50.300">
    <property type="entry name" value="P-loop containing nucleotide triphosphate hydrolases"/>
    <property type="match status" value="2"/>
</dbReference>
<feature type="coiled-coil region" evidence="7">
    <location>
        <begin position="972"/>
        <end position="1020"/>
    </location>
</feature>
<dbReference type="RefSeq" id="WP_158520485.1">
    <property type="nucleotide sequence ID" value="NZ_JACBYZ010000001.1"/>
</dbReference>
<dbReference type="SUPFAM" id="SSF52540">
    <property type="entry name" value="P-loop containing nucleoside triphosphate hydrolases"/>
    <property type="match status" value="1"/>
</dbReference>
<evidence type="ECO:0000259" key="9">
    <source>
        <dbReference type="Pfam" id="PF02463"/>
    </source>
</evidence>
<comment type="similarity">
    <text evidence="7">Belongs to the SMC family.</text>
</comment>
<name>A0A261FAN3_9BIFI</name>
<feature type="region of interest" description="Disordered" evidence="8">
    <location>
        <begin position="1190"/>
        <end position="1212"/>
    </location>
</feature>
<dbReference type="FunFam" id="3.40.50.300:FF:000901">
    <property type="entry name" value="Chromosome partition protein Smc"/>
    <property type="match status" value="1"/>
</dbReference>
<dbReference type="GO" id="GO:0005694">
    <property type="term" value="C:chromosome"/>
    <property type="evidence" value="ECO:0007669"/>
    <property type="project" value="InterPro"/>
</dbReference>
<accession>A0A261FAN3</accession>
<dbReference type="PIRSF" id="PIRSF005719">
    <property type="entry name" value="SMC"/>
    <property type="match status" value="1"/>
</dbReference>
<keyword evidence="3 7" id="KW-0547">Nucleotide-binding</keyword>
<dbReference type="GO" id="GO:0006260">
    <property type="term" value="P:DNA replication"/>
    <property type="evidence" value="ECO:0007669"/>
    <property type="project" value="UniProtKB-UniRule"/>
</dbReference>
<organism evidence="11 12">
    <name type="scientific">Aeriscardovia aeriphila</name>
    <dbReference type="NCBI Taxonomy" id="218139"/>
    <lineage>
        <taxon>Bacteria</taxon>
        <taxon>Bacillati</taxon>
        <taxon>Actinomycetota</taxon>
        <taxon>Actinomycetes</taxon>
        <taxon>Bifidobacteriales</taxon>
        <taxon>Bifidobacteriaceae</taxon>
        <taxon>Aeriscardovia</taxon>
    </lineage>
</organism>
<evidence type="ECO:0000256" key="1">
    <source>
        <dbReference type="ARBA" id="ARBA00004496"/>
    </source>
</evidence>
<dbReference type="EMBL" id="MWWU01000002">
    <property type="protein sequence ID" value="OZG56192.1"/>
    <property type="molecule type" value="Genomic_DNA"/>
</dbReference>
<dbReference type="Proteomes" id="UP000228976">
    <property type="component" value="Unassembled WGS sequence"/>
</dbReference>
<dbReference type="GO" id="GO:0007059">
    <property type="term" value="P:chromosome segregation"/>
    <property type="evidence" value="ECO:0007669"/>
    <property type="project" value="UniProtKB-UniRule"/>
</dbReference>
<feature type="region of interest" description="Disordered" evidence="8">
    <location>
        <begin position="688"/>
        <end position="708"/>
    </location>
</feature>
<sequence length="1212" mass="133404">MYLKELTLRGFKSFALPTTLRFQPGITAVVGPNGSGKSNIVDALAWVMGEQAARQLRGSSMQDVIFAGTATRSSLGRAQVSLTIDNSDHALNIEYSEVTISRTIYRNGGSEYSINGQPARLLDVQDLLSDAGLGSQMHVIIGQGQLSRILNADPQGHRAIIDEAAGVLKHRKRKERSLRRLDSTQRNLQRLDDIIAQLSKQLGPLERQSRAARKAGELSEAIAQHKALLFADQLRSVETAYHSTLEQLTTIRTQLKSFRRELAQVKSEVEAQELTSQASDPQIRELAATLNSYQQLSSRLESLDVLTSERVRALTGRLESLPEENHSGGILRARAAETISDATASEQAEKQAQEEVEAARSHREELEKQLVSTRRTLTELRESARRKQGALTKLVQLVAGRQAMNQASQARLTELSDQLVQARVKLSEAHTSASQIDEEASQEQSDALAAQVQQLSASLAELSDALQAAGQQVQEAEARRIRFTARADAVSDTLTSRHHTSSRSSAPKIATLGALAEWINVDTGWEDAVSRALAQWADSLVLADPSTLGEALDQAAQHSGVKQAFLLASASGSRSTSSVASGSAVSSSARSGSSDVTLLASKVHADSTHDDAHASAVLANVHRALDGIAAAETIDEAQHLLQVEPTLRAVMVKTGELLTHFGGVTRSTEAPSDLALVSRRNQARAQAKEAQQQRDNLEQHADELSRQQESLRQQLNHAQEQLHQAQLEAGRRQERLKQANQQVAEQERLVERLEKQKEQEKHELSQGVSELEELTHSLNQARLAAQSMSTIEDAEKQERELEVSVTDAQREHMIATQKLAEQGRRTQSLKRQAQMLTDQALQADKQAQQTARQRATLTYRLSLLQQAHEKVQTLADFVTHRLAAVQSQHEQASKLAQQRDNQVSELRARRRELEPQVAQLEKSEHDADLARERLSIQLTNIGDSVRSELGYSLEQLRKNTQEQSAAQQPFDRAAVQEELEALQRKYQRLGAVNPLAREEYDALNERLDHLKTQRNDVAQSVKDLHSVVGNLDSTMVDVFQQAFTDISRKFTEIFAELFPGGTGRLRLEDPDHPLTTGVVVEASPAGKRVKALSLLSGGEKSLTALALLLAIFEARPSPFCIMDEVEAALDDLNLTRLLAALKHLRESAQLLIITHQQRTMSIADVLYGVTMRADGVTAVISQSLEEISRQRENSSEPGAFLSPRLVSEASGD</sequence>
<dbReference type="GO" id="GO:0007062">
    <property type="term" value="P:sister chromatid cohesion"/>
    <property type="evidence" value="ECO:0007669"/>
    <property type="project" value="InterPro"/>
</dbReference>
<dbReference type="InterPro" id="IPR011890">
    <property type="entry name" value="SMC_prok"/>
</dbReference>
<evidence type="ECO:0000256" key="6">
    <source>
        <dbReference type="ARBA" id="ARBA00023125"/>
    </source>
</evidence>
<feature type="domain" description="RecF/RecN/SMC N-terminal" evidence="9">
    <location>
        <begin position="2"/>
        <end position="1177"/>
    </location>
</feature>
<evidence type="ECO:0000256" key="7">
    <source>
        <dbReference type="HAMAP-Rule" id="MF_01894"/>
    </source>
</evidence>
<feature type="coiled-coil region" evidence="7">
    <location>
        <begin position="248"/>
        <end position="275"/>
    </location>
</feature>
<keyword evidence="6 7" id="KW-0238">DNA-binding</keyword>
<keyword evidence="12" id="KW-1185">Reference proteome</keyword>